<dbReference type="Proteomes" id="UP000278416">
    <property type="component" value="Segment"/>
</dbReference>
<dbReference type="GeneID" id="55810966"/>
<keyword evidence="3" id="KW-1185">Reference proteome</keyword>
<evidence type="ECO:0000256" key="1">
    <source>
        <dbReference type="SAM" id="MobiDB-lite"/>
    </source>
</evidence>
<evidence type="ECO:0000313" key="2">
    <source>
        <dbReference type="EMBL" id="AYD81514.1"/>
    </source>
</evidence>
<protein>
    <submittedName>
        <fullName evidence="2">Uncharacterized protein</fullName>
    </submittedName>
</protein>
<dbReference type="KEGG" id="vg:55810966"/>
<sequence length="191" mass="20684">MTEAVETTYGTIPAAAGAHAAAPEPQRAAYFAESTPEAPAPVEREESPLDVLRAEAKRELERFVTYKVEGREGFAVKFSTVLEPEDIKRYGKNAQGRKKDPKDADQIIAAGQPLVENNRAILQNGKIVVASDGEDLTFQHKEFIELFGESLGAVHAVRKFLGPGQLLSMGGELFAEAGYGSDVESVDPQRP</sequence>
<gene>
    <name evidence="2" type="primary">20</name>
    <name evidence="2" type="ORF">KBurrousTX_20</name>
</gene>
<evidence type="ECO:0000313" key="3">
    <source>
        <dbReference type="Proteomes" id="UP000278416"/>
    </source>
</evidence>
<organism evidence="2 3">
    <name type="scientific">Arthrobacter phage KBurrousTX</name>
    <dbReference type="NCBI Taxonomy" id="2315608"/>
    <lineage>
        <taxon>Viruses</taxon>
        <taxon>Duplodnaviria</taxon>
        <taxon>Heunggongvirae</taxon>
        <taxon>Uroviricota</taxon>
        <taxon>Caudoviricetes</taxon>
        <taxon>Klausavirus</taxon>
        <taxon>Klausavirus kburrousTX</taxon>
    </lineage>
</organism>
<dbReference type="EMBL" id="MH744419">
    <property type="protein sequence ID" value="AYD81514.1"/>
    <property type="molecule type" value="Genomic_DNA"/>
</dbReference>
<dbReference type="RefSeq" id="YP_009881693.1">
    <property type="nucleotide sequence ID" value="NC_049442.1"/>
</dbReference>
<proteinExistence type="predicted"/>
<accession>A0A386KB09</accession>
<name>A0A386KB09_9CAUD</name>
<feature type="compositionally biased region" description="Low complexity" evidence="1">
    <location>
        <begin position="13"/>
        <end position="26"/>
    </location>
</feature>
<reference evidence="2 3" key="1">
    <citation type="submission" date="2018-08" db="EMBL/GenBank/DDBJ databases">
        <authorList>
            <person name="Edupali M."/>
            <person name="Eltaeb M."/>
            <person name="Griswold I."/>
            <person name="Han P."/>
            <person name="Iszauk E."/>
            <person name="Joshi S."/>
            <person name="Kim Y."/>
            <person name="Krakopolsky K."/>
            <person name="Kubyshko V."/>
            <person name="Lee J."/>
            <person name="Lee N.Y."/>
            <person name="Lumaj G."/>
            <person name="Muskovitz J."/>
            <person name="Ning J."/>
            <person name="Noll E."/>
            <person name="Persaud B."/>
            <person name="Shankar N."/>
            <person name="Shim K."/>
            <person name="Srinivasan C."/>
            <person name="Yoon I."/>
            <person name="Zhang S."/>
            <person name="Ziausyte U."/>
            <person name="Jarvik J.W."/>
            <person name="Mcguier N."/>
            <person name="Lopez A.J."/>
            <person name="Garlena R.A."/>
            <person name="Russell D.A."/>
            <person name="Pope W.H."/>
            <person name="Jacobs-Sera D."/>
            <person name="Hatfull G.F."/>
        </authorList>
    </citation>
    <scope>NUCLEOTIDE SEQUENCE [LARGE SCALE GENOMIC DNA]</scope>
</reference>
<feature type="region of interest" description="Disordered" evidence="1">
    <location>
        <begin position="1"/>
        <end position="26"/>
    </location>
</feature>